<dbReference type="GO" id="GO:0004651">
    <property type="term" value="F:polynucleotide 5'-phosphatase activity"/>
    <property type="evidence" value="ECO:0007669"/>
    <property type="project" value="InterPro"/>
</dbReference>
<feature type="domain" description="mRNA capping enzyme adenylation" evidence="13">
    <location>
        <begin position="304"/>
        <end position="437"/>
    </location>
</feature>
<gene>
    <name evidence="16" type="ORF">PROFUN_13770</name>
</gene>
<dbReference type="OrthoDB" id="200924at2759"/>
<dbReference type="InterPro" id="IPR004206">
    <property type="entry name" value="mRNA_triPase_Cet1"/>
</dbReference>
<dbReference type="Gene3D" id="3.30.470.30">
    <property type="entry name" value="DNA ligase/mRNA capping enzyme"/>
    <property type="match status" value="1"/>
</dbReference>
<evidence type="ECO:0000259" key="14">
    <source>
        <dbReference type="Pfam" id="PF02940"/>
    </source>
</evidence>
<evidence type="ECO:0000256" key="2">
    <source>
        <dbReference type="ARBA" id="ARBA00022664"/>
    </source>
</evidence>
<dbReference type="AlphaFoldDB" id="A0A2P6N273"/>
<dbReference type="GO" id="GO:0005524">
    <property type="term" value="F:ATP binding"/>
    <property type="evidence" value="ECO:0007669"/>
    <property type="project" value="InterPro"/>
</dbReference>
<dbReference type="Pfam" id="PF01331">
    <property type="entry name" value="mRNA_cap_enzyme"/>
    <property type="match status" value="1"/>
</dbReference>
<dbReference type="GO" id="GO:0140818">
    <property type="term" value="F:mRNA 5'-triphosphate monophosphatase activity"/>
    <property type="evidence" value="ECO:0007669"/>
    <property type="project" value="UniProtKB-EC"/>
</dbReference>
<comment type="subcellular location">
    <subcellularLocation>
        <location evidence="1">Nucleus</location>
    </subcellularLocation>
</comment>
<evidence type="ECO:0000256" key="11">
    <source>
        <dbReference type="ARBA" id="ARBA00047740"/>
    </source>
</evidence>
<dbReference type="InterPro" id="IPR033469">
    <property type="entry name" value="CYTH-like_dom_sf"/>
</dbReference>
<dbReference type="Gene3D" id="2.40.50.140">
    <property type="entry name" value="Nucleic acid-binding proteins"/>
    <property type="match status" value="1"/>
</dbReference>
<accession>A0A2P6N273</accession>
<dbReference type="InterPro" id="IPR001339">
    <property type="entry name" value="mRNA_cap_enzyme_adenylation"/>
</dbReference>
<keyword evidence="9" id="KW-0539">Nucleus</keyword>
<dbReference type="SUPFAM" id="SSF56091">
    <property type="entry name" value="DNA ligase/mRNA capping enzyme, catalytic domain"/>
    <property type="match status" value="1"/>
</dbReference>
<dbReference type="GO" id="GO:0005634">
    <property type="term" value="C:nucleus"/>
    <property type="evidence" value="ECO:0007669"/>
    <property type="project" value="UniProtKB-SubCell"/>
</dbReference>
<keyword evidence="8" id="KW-0342">GTP-binding</keyword>
<dbReference type="InterPro" id="IPR037009">
    <property type="entry name" value="mRNA_triPase_Cet1_sf"/>
</dbReference>
<dbReference type="InterPro" id="IPR012340">
    <property type="entry name" value="NA-bd_OB-fold"/>
</dbReference>
<dbReference type="GO" id="GO:0006370">
    <property type="term" value="P:7-methylguanosine mRNA capping"/>
    <property type="evidence" value="ECO:0007669"/>
    <property type="project" value="UniProtKB-KW"/>
</dbReference>
<reference evidence="16 17" key="1">
    <citation type="journal article" date="2018" name="Genome Biol. Evol.">
        <title>Multiple Roots of Fruiting Body Formation in Amoebozoa.</title>
        <authorList>
            <person name="Hillmann F."/>
            <person name="Forbes G."/>
            <person name="Novohradska S."/>
            <person name="Ferling I."/>
            <person name="Riege K."/>
            <person name="Groth M."/>
            <person name="Westermann M."/>
            <person name="Marz M."/>
            <person name="Spaller T."/>
            <person name="Winckler T."/>
            <person name="Schaap P."/>
            <person name="Glockner G."/>
        </authorList>
    </citation>
    <scope>NUCLEOTIDE SEQUENCE [LARGE SCALE GENOMIC DNA]</scope>
    <source>
        <strain evidence="16 17">Jena</strain>
    </source>
</reference>
<keyword evidence="5" id="KW-0547">Nucleotide-binding</keyword>
<evidence type="ECO:0000256" key="1">
    <source>
        <dbReference type="ARBA" id="ARBA00004123"/>
    </source>
</evidence>
<evidence type="ECO:0000256" key="6">
    <source>
        <dbReference type="ARBA" id="ARBA00022801"/>
    </source>
</evidence>
<feature type="domain" description="mRNA capping enzyme C-terminal" evidence="15">
    <location>
        <begin position="511"/>
        <end position="616"/>
    </location>
</feature>
<dbReference type="Proteomes" id="UP000241769">
    <property type="component" value="Unassembled WGS sequence"/>
</dbReference>
<evidence type="ECO:0000256" key="4">
    <source>
        <dbReference type="ARBA" id="ARBA00022695"/>
    </source>
</evidence>
<proteinExistence type="predicted"/>
<dbReference type="Gene3D" id="3.20.100.10">
    <property type="entry name" value="mRNA triphosphatase Cet1-like"/>
    <property type="match status" value="1"/>
</dbReference>
<evidence type="ECO:0000256" key="10">
    <source>
        <dbReference type="ARBA" id="ARBA00044624"/>
    </source>
</evidence>
<dbReference type="EMBL" id="MDYQ01000244">
    <property type="protein sequence ID" value="PRP78040.1"/>
    <property type="molecule type" value="Genomic_DNA"/>
</dbReference>
<dbReference type="SUPFAM" id="SSF55154">
    <property type="entry name" value="CYTH-like phosphatases"/>
    <property type="match status" value="1"/>
</dbReference>
<keyword evidence="4" id="KW-0548">Nucleotidyltransferase</keyword>
<dbReference type="PANTHER" id="PTHR10367:SF17">
    <property type="entry name" value="MRNA-CAPPING ENZYME"/>
    <property type="match status" value="1"/>
</dbReference>
<evidence type="ECO:0000313" key="16">
    <source>
        <dbReference type="EMBL" id="PRP78040.1"/>
    </source>
</evidence>
<comment type="catalytic activity">
    <reaction evidence="10">
        <text>a 5'-end diphospho-ribonucleoside in mRNA + GTP + H(+) = a 5'-end (5'-triphosphoguanosine)-ribonucleoside in mRNA + diphosphate</text>
        <dbReference type="Rhea" id="RHEA:67012"/>
        <dbReference type="Rhea" id="RHEA-COMP:17165"/>
        <dbReference type="Rhea" id="RHEA-COMP:17166"/>
        <dbReference type="ChEBI" id="CHEBI:15378"/>
        <dbReference type="ChEBI" id="CHEBI:33019"/>
        <dbReference type="ChEBI" id="CHEBI:37565"/>
        <dbReference type="ChEBI" id="CHEBI:167616"/>
        <dbReference type="ChEBI" id="CHEBI:167617"/>
        <dbReference type="EC" id="2.7.7.50"/>
    </reaction>
    <physiologicalReaction direction="left-to-right" evidence="10">
        <dbReference type="Rhea" id="RHEA:67013"/>
    </physiologicalReaction>
</comment>
<keyword evidence="17" id="KW-1185">Reference proteome</keyword>
<dbReference type="GO" id="GO:0005525">
    <property type="term" value="F:GTP binding"/>
    <property type="evidence" value="ECO:0007669"/>
    <property type="project" value="UniProtKB-KW"/>
</dbReference>
<dbReference type="InterPro" id="IPR051029">
    <property type="entry name" value="mRNA_Capping_Enz/RNA_Phosphat"/>
</dbReference>
<comment type="caution">
    <text evidence="16">The sequence shown here is derived from an EMBL/GenBank/DDBJ whole genome shotgun (WGS) entry which is preliminary data.</text>
</comment>
<evidence type="ECO:0000256" key="8">
    <source>
        <dbReference type="ARBA" id="ARBA00023134"/>
    </source>
</evidence>
<feature type="region of interest" description="Disordered" evidence="12">
    <location>
        <begin position="696"/>
        <end position="715"/>
    </location>
</feature>
<keyword evidence="6" id="KW-0378">Hydrolase</keyword>
<feature type="domain" description="mRNA triphosphatase Cet1-like" evidence="14">
    <location>
        <begin position="82"/>
        <end position="230"/>
    </location>
</feature>
<evidence type="ECO:0000259" key="15">
    <source>
        <dbReference type="Pfam" id="PF03919"/>
    </source>
</evidence>
<dbReference type="CDD" id="cd07895">
    <property type="entry name" value="Adenylation_mRNA_capping"/>
    <property type="match status" value="1"/>
</dbReference>
<feature type="region of interest" description="Disordered" evidence="12">
    <location>
        <begin position="644"/>
        <end position="691"/>
    </location>
</feature>
<evidence type="ECO:0000256" key="3">
    <source>
        <dbReference type="ARBA" id="ARBA00022679"/>
    </source>
</evidence>
<evidence type="ECO:0000313" key="17">
    <source>
        <dbReference type="Proteomes" id="UP000241769"/>
    </source>
</evidence>
<protein>
    <submittedName>
        <fullName evidence="16">Uncharacterized protein</fullName>
    </submittedName>
</protein>
<dbReference type="STRING" id="1890364.A0A2P6N273"/>
<sequence>MADGRAQKKAKTGASASFLDDLLNETKSTRKEQLEHASVSSKSGQAQVMAADSMFSFLLEAAKGLDASNMDDIELEVRLGVIMGSQFVAEISKADFDRLINKLEATGGVNCKQTKHNDYIFSHYGEYERVRIRHEEGDELYQPQQKRSLEHDDLKKDTHMPYDARVSVAQETMLDPVSEVPDDWQMIREKDRKSYNFNSANRPWDVELTVVIERSRNVPARTLYEAEIEFHNSVLQWCKDSTKHDRLRQMIGEFWKTLFGLFGHTSKEPAFFRRVSREKNEELQQICNAALPQGSRVDFPGSMPINFSRRCIGDLQSKEYYVSEKTDGVRYFLVIIPDGVYMCNRRYDFSAVNGASILSRLFPHSILDGEMVKFGKEEGKDMFLLFDVIKFKEDLVTDRYVPDRLKVIGQAIGEYRAHIDKNPNDKCPFELAGKVFMEKGWVTFGTTLGLKEDRQLKDLMKRIIDRHGERYYQDKSRYHKTDGLIFTCQNEGYQIRSAPSLFKWKYLDKLSVDFRVVIENNDKLRFYAAAGKDQPGIEYNFEQKLINKEEMMKELHAHERAKKNKEHGTIVEFKYDPWQGKWVYCTIRADKSTPNHIAIVMDTMEVMCENVTTDEITYRMSGRTGEEWKNKVEEHLQLIVEETQKTNPAHGASRSHAGNARPSHGHHGSHATSSSHAPQGYSPAGAPSSVQFPAAQVPKTSSYVPTQAPSYMPEY</sequence>
<keyword evidence="2" id="KW-0507">mRNA processing</keyword>
<keyword evidence="3" id="KW-0808">Transferase</keyword>
<organism evidence="16 17">
    <name type="scientific">Planoprotostelium fungivorum</name>
    <dbReference type="NCBI Taxonomy" id="1890364"/>
    <lineage>
        <taxon>Eukaryota</taxon>
        <taxon>Amoebozoa</taxon>
        <taxon>Evosea</taxon>
        <taxon>Variosea</taxon>
        <taxon>Cavosteliida</taxon>
        <taxon>Cavosteliaceae</taxon>
        <taxon>Planoprotostelium</taxon>
    </lineage>
</organism>
<evidence type="ECO:0000256" key="7">
    <source>
        <dbReference type="ARBA" id="ARBA00023042"/>
    </source>
</evidence>
<dbReference type="PANTHER" id="PTHR10367">
    <property type="entry name" value="MRNA-CAPPING ENZYME"/>
    <property type="match status" value="1"/>
</dbReference>
<evidence type="ECO:0000256" key="5">
    <source>
        <dbReference type="ARBA" id="ARBA00022741"/>
    </source>
</evidence>
<dbReference type="Pfam" id="PF03919">
    <property type="entry name" value="mRNA_cap_C"/>
    <property type="match status" value="1"/>
</dbReference>
<evidence type="ECO:0000256" key="12">
    <source>
        <dbReference type="SAM" id="MobiDB-lite"/>
    </source>
</evidence>
<feature type="compositionally biased region" description="Polar residues" evidence="12">
    <location>
        <begin position="698"/>
        <end position="709"/>
    </location>
</feature>
<dbReference type="InterPro" id="IPR013846">
    <property type="entry name" value="mRNA_cap_enzyme_C"/>
</dbReference>
<comment type="catalytic activity">
    <reaction evidence="11">
        <text>a 5'-end triphospho-ribonucleoside in mRNA + H2O = a 5'-end diphospho-ribonucleoside in mRNA + phosphate + H(+)</text>
        <dbReference type="Rhea" id="RHEA:67004"/>
        <dbReference type="Rhea" id="RHEA-COMP:17164"/>
        <dbReference type="Rhea" id="RHEA-COMP:17165"/>
        <dbReference type="ChEBI" id="CHEBI:15377"/>
        <dbReference type="ChEBI" id="CHEBI:15378"/>
        <dbReference type="ChEBI" id="CHEBI:43474"/>
        <dbReference type="ChEBI" id="CHEBI:167616"/>
        <dbReference type="ChEBI" id="CHEBI:167618"/>
        <dbReference type="EC" id="3.6.1.74"/>
    </reaction>
    <physiologicalReaction direction="left-to-right" evidence="11">
        <dbReference type="Rhea" id="RHEA:67005"/>
    </physiologicalReaction>
</comment>
<dbReference type="GO" id="GO:0004484">
    <property type="term" value="F:mRNA guanylyltransferase activity"/>
    <property type="evidence" value="ECO:0007669"/>
    <property type="project" value="UniProtKB-EC"/>
</dbReference>
<evidence type="ECO:0000259" key="13">
    <source>
        <dbReference type="Pfam" id="PF01331"/>
    </source>
</evidence>
<keyword evidence="7" id="KW-0506">mRNA capping</keyword>
<dbReference type="InParanoid" id="A0A2P6N273"/>
<evidence type="ECO:0000256" key="9">
    <source>
        <dbReference type="ARBA" id="ARBA00023242"/>
    </source>
</evidence>
<dbReference type="Pfam" id="PF02940">
    <property type="entry name" value="mRNA_triPase"/>
    <property type="match status" value="1"/>
</dbReference>
<name>A0A2P6N273_9EUKA</name>
<dbReference type="SUPFAM" id="SSF50249">
    <property type="entry name" value="Nucleic acid-binding proteins"/>
    <property type="match status" value="1"/>
</dbReference>